<protein>
    <submittedName>
        <fullName evidence="6">NAD(P)H-dependent oxidoreductase</fullName>
    </submittedName>
</protein>
<dbReference type="Proteomes" id="UP001201397">
    <property type="component" value="Unassembled WGS sequence"/>
</dbReference>
<comment type="cofactor">
    <cofactor evidence="1">
        <name>FAD</name>
        <dbReference type="ChEBI" id="CHEBI:57692"/>
    </cofactor>
</comment>
<comment type="caution">
    <text evidence="6">The sequence shown here is derived from an EMBL/GenBank/DDBJ whole genome shotgun (WGS) entry which is preliminary data.</text>
</comment>
<dbReference type="RefSeq" id="WP_237092839.1">
    <property type="nucleotide sequence ID" value="NZ_JAKKDL010000006.1"/>
</dbReference>
<reference evidence="6" key="1">
    <citation type="submission" date="2022-01" db="EMBL/GenBank/DDBJ databases">
        <title>Neisseria sp. ZJ104.</title>
        <authorList>
            <person name="Yang C."/>
        </authorList>
    </citation>
    <scope>NUCLEOTIDE SEQUENCE</scope>
    <source>
        <strain evidence="6">ZJ104</strain>
    </source>
</reference>
<evidence type="ECO:0000256" key="2">
    <source>
        <dbReference type="ARBA" id="ARBA00022630"/>
    </source>
</evidence>
<accession>A0AAW5AK13</accession>
<dbReference type="Gene3D" id="3.40.50.360">
    <property type="match status" value="1"/>
</dbReference>
<dbReference type="AlphaFoldDB" id="A0AAW5AK13"/>
<dbReference type="InterPro" id="IPR052397">
    <property type="entry name" value="NADPH-QR_MdaB"/>
</dbReference>
<gene>
    <name evidence="6" type="ORF">L4H06_06730</name>
</gene>
<dbReference type="PANTHER" id="PTHR46305">
    <property type="match status" value="1"/>
</dbReference>
<dbReference type="InterPro" id="IPR029039">
    <property type="entry name" value="Flavoprotein-like_sf"/>
</dbReference>
<name>A0AAW5AK13_9NEIS</name>
<dbReference type="InterPro" id="IPR003680">
    <property type="entry name" value="Flavodoxin_fold"/>
</dbReference>
<dbReference type="PANTHER" id="PTHR46305:SF3">
    <property type="entry name" value="NADPH:QUINONE OXIDOREDUCTASE MDAB"/>
    <property type="match status" value="1"/>
</dbReference>
<evidence type="ECO:0000259" key="5">
    <source>
        <dbReference type="Pfam" id="PF02525"/>
    </source>
</evidence>
<dbReference type="Pfam" id="PF02525">
    <property type="entry name" value="Flavodoxin_2"/>
    <property type="match status" value="1"/>
</dbReference>
<evidence type="ECO:0000256" key="1">
    <source>
        <dbReference type="ARBA" id="ARBA00001974"/>
    </source>
</evidence>
<proteinExistence type="inferred from homology"/>
<sequence>MKKILIINGHQFYPVVAEGKLTRSFIETATQTLERKGYQVKTSEVENYDVADELEKFQWADAVIFQFPSNWMGLAWKAKRYIDDVFNAGRGGVLCVSDGRSRSNPDAQYGTGGLMGDKQYMLSATFNMPKASLDDPNQYLFEGKGLDDLLLPIHANFRYIGMQKLPSFASYDVLKNPDIAQDLQDFAEHVAKHI</sequence>
<dbReference type="EMBL" id="JAKKDL010000006">
    <property type="protein sequence ID" value="MCF7529916.1"/>
    <property type="molecule type" value="Genomic_DNA"/>
</dbReference>
<feature type="domain" description="Flavodoxin-like fold" evidence="5">
    <location>
        <begin position="2"/>
        <end position="193"/>
    </location>
</feature>
<evidence type="ECO:0000256" key="4">
    <source>
        <dbReference type="ARBA" id="ARBA00037981"/>
    </source>
</evidence>
<comment type="similarity">
    <text evidence="4">Belongs to the oxidoreductase MdaB family.</text>
</comment>
<evidence type="ECO:0000256" key="3">
    <source>
        <dbReference type="ARBA" id="ARBA00022827"/>
    </source>
</evidence>
<evidence type="ECO:0000313" key="7">
    <source>
        <dbReference type="Proteomes" id="UP001201397"/>
    </source>
</evidence>
<dbReference type="SUPFAM" id="SSF52218">
    <property type="entry name" value="Flavoproteins"/>
    <property type="match status" value="1"/>
</dbReference>
<organism evidence="6 7">
    <name type="scientific">Neisseria lisongii</name>
    <dbReference type="NCBI Taxonomy" id="2912188"/>
    <lineage>
        <taxon>Bacteria</taxon>
        <taxon>Pseudomonadati</taxon>
        <taxon>Pseudomonadota</taxon>
        <taxon>Betaproteobacteria</taxon>
        <taxon>Neisseriales</taxon>
        <taxon>Neisseriaceae</taxon>
        <taxon>Neisseria</taxon>
    </lineage>
</organism>
<keyword evidence="3" id="KW-0274">FAD</keyword>
<keyword evidence="2" id="KW-0285">Flavoprotein</keyword>
<evidence type="ECO:0000313" key="6">
    <source>
        <dbReference type="EMBL" id="MCF7529916.1"/>
    </source>
</evidence>